<evidence type="ECO:0000256" key="6">
    <source>
        <dbReference type="PROSITE-ProRule" id="PRU00169"/>
    </source>
</evidence>
<name>A0A1M5RQN9_9GAMM</name>
<dbReference type="InterPro" id="IPR002197">
    <property type="entry name" value="HTH_Fis"/>
</dbReference>
<evidence type="ECO:0000259" key="7">
    <source>
        <dbReference type="PROSITE" id="PS50045"/>
    </source>
</evidence>
<dbReference type="STRING" id="299255.SAMN02745129_1712"/>
<dbReference type="PROSITE" id="PS00676">
    <property type="entry name" value="SIGMA54_INTERACT_2"/>
    <property type="match status" value="1"/>
</dbReference>
<dbReference type="AlphaFoldDB" id="A0A1M5RQN9"/>
<dbReference type="InterPro" id="IPR009057">
    <property type="entry name" value="Homeodomain-like_sf"/>
</dbReference>
<sequence length="438" mass="48157">MSQCRIVLLEDDPAQRELLSQILTEAGHKVHAVATQTEAEQALAAQTPDLLFSDWKLAQGDAGALIEQARRRWPTLAIVVATAYGSIEHAVHAIKLGADDYLAKPFTGQAMLLTVDKLARARALRQDNLQLKQQLSQQERLVDLIGHSAPMQALYQRIERVSQASATVLIQGESGTGKELAARALHKLSQRSGPFIAVNCGAIPASLAESELFGAEKGAYTGAHQTRIGKLEAAHGGTLFLDEIGELPLELQTRLLRALQEGSITRLGSSKERPVDLRVIAATHRDLAEAIQQGQFREDLYYRLNVIPLTMPPLRQRPEDIPALVHHFVDQASRRYGCPPPTLAPERMKTLMSHPWPGNVRQLGNVVERLVLLDELVLESAPSEEGIALPEQGVDWDSVERGYLEAALQRAGGNRSEAARLLNLGYKAFLYRLDKHGL</sequence>
<evidence type="ECO:0000256" key="5">
    <source>
        <dbReference type="ARBA" id="ARBA00023163"/>
    </source>
</evidence>
<dbReference type="PANTHER" id="PTHR32071">
    <property type="entry name" value="TRANSCRIPTIONAL REGULATORY PROTEIN"/>
    <property type="match status" value="1"/>
</dbReference>
<dbReference type="PANTHER" id="PTHR32071:SF57">
    <property type="entry name" value="C4-DICARBOXYLATE TRANSPORT TRANSCRIPTIONAL REGULATORY PROTEIN DCTD"/>
    <property type="match status" value="1"/>
</dbReference>
<dbReference type="PROSITE" id="PS50110">
    <property type="entry name" value="RESPONSE_REGULATORY"/>
    <property type="match status" value="1"/>
</dbReference>
<dbReference type="InterPro" id="IPR027417">
    <property type="entry name" value="P-loop_NTPase"/>
</dbReference>
<dbReference type="InterPro" id="IPR001789">
    <property type="entry name" value="Sig_transdc_resp-reg_receiver"/>
</dbReference>
<evidence type="ECO:0000256" key="3">
    <source>
        <dbReference type="ARBA" id="ARBA00023015"/>
    </source>
</evidence>
<dbReference type="Gene3D" id="3.40.50.300">
    <property type="entry name" value="P-loop containing nucleotide triphosphate hydrolases"/>
    <property type="match status" value="1"/>
</dbReference>
<keyword evidence="1" id="KW-0547">Nucleotide-binding</keyword>
<dbReference type="FunFam" id="3.40.50.300:FF:000006">
    <property type="entry name" value="DNA-binding transcriptional regulator NtrC"/>
    <property type="match status" value="1"/>
</dbReference>
<dbReference type="InterPro" id="IPR011006">
    <property type="entry name" value="CheY-like_superfamily"/>
</dbReference>
<dbReference type="CDD" id="cd00009">
    <property type="entry name" value="AAA"/>
    <property type="match status" value="1"/>
</dbReference>
<dbReference type="Pfam" id="PF25601">
    <property type="entry name" value="AAA_lid_14"/>
    <property type="match status" value="1"/>
</dbReference>
<reference evidence="9 10" key="1">
    <citation type="submission" date="2016-11" db="EMBL/GenBank/DDBJ databases">
        <authorList>
            <person name="Jaros S."/>
            <person name="Januszkiewicz K."/>
            <person name="Wedrychowicz H."/>
        </authorList>
    </citation>
    <scope>NUCLEOTIDE SEQUENCE [LARGE SCALE GENOMIC DNA]</scope>
    <source>
        <strain evidence="9 10">DSM 16917</strain>
    </source>
</reference>
<proteinExistence type="predicted"/>
<organism evidence="9 10">
    <name type="scientific">Ferrimonas marina</name>
    <dbReference type="NCBI Taxonomy" id="299255"/>
    <lineage>
        <taxon>Bacteria</taxon>
        <taxon>Pseudomonadati</taxon>
        <taxon>Pseudomonadota</taxon>
        <taxon>Gammaproteobacteria</taxon>
        <taxon>Alteromonadales</taxon>
        <taxon>Ferrimonadaceae</taxon>
        <taxon>Ferrimonas</taxon>
    </lineage>
</organism>
<dbReference type="Proteomes" id="UP000184268">
    <property type="component" value="Unassembled WGS sequence"/>
</dbReference>
<dbReference type="CDD" id="cd00156">
    <property type="entry name" value="REC"/>
    <property type="match status" value="1"/>
</dbReference>
<evidence type="ECO:0000259" key="8">
    <source>
        <dbReference type="PROSITE" id="PS50110"/>
    </source>
</evidence>
<accession>A0A1M5RQN9</accession>
<dbReference type="GO" id="GO:0043565">
    <property type="term" value="F:sequence-specific DNA binding"/>
    <property type="evidence" value="ECO:0007669"/>
    <property type="project" value="InterPro"/>
</dbReference>
<evidence type="ECO:0000256" key="1">
    <source>
        <dbReference type="ARBA" id="ARBA00022741"/>
    </source>
</evidence>
<dbReference type="OrthoDB" id="9804019at2"/>
<protein>
    <submittedName>
        <fullName evidence="9">Two-component system, NtrC family, response regulator</fullName>
    </submittedName>
</protein>
<keyword evidence="6" id="KW-0597">Phosphoprotein</keyword>
<dbReference type="SMART" id="SM00382">
    <property type="entry name" value="AAA"/>
    <property type="match status" value="1"/>
</dbReference>
<dbReference type="Gene3D" id="1.10.10.60">
    <property type="entry name" value="Homeodomain-like"/>
    <property type="match status" value="1"/>
</dbReference>
<dbReference type="Pfam" id="PF00158">
    <property type="entry name" value="Sigma54_activat"/>
    <property type="match status" value="1"/>
</dbReference>
<keyword evidence="3" id="KW-0805">Transcription regulation</keyword>
<dbReference type="EMBL" id="FQXG01000002">
    <property type="protein sequence ID" value="SHH28605.1"/>
    <property type="molecule type" value="Genomic_DNA"/>
</dbReference>
<dbReference type="GO" id="GO:0006355">
    <property type="term" value="P:regulation of DNA-templated transcription"/>
    <property type="evidence" value="ECO:0007669"/>
    <property type="project" value="InterPro"/>
</dbReference>
<dbReference type="SMART" id="SM00448">
    <property type="entry name" value="REC"/>
    <property type="match status" value="1"/>
</dbReference>
<dbReference type="SUPFAM" id="SSF52172">
    <property type="entry name" value="CheY-like"/>
    <property type="match status" value="1"/>
</dbReference>
<evidence type="ECO:0000313" key="9">
    <source>
        <dbReference type="EMBL" id="SHH28605.1"/>
    </source>
</evidence>
<dbReference type="InterPro" id="IPR058031">
    <property type="entry name" value="AAA_lid_NorR"/>
</dbReference>
<dbReference type="InterPro" id="IPR002078">
    <property type="entry name" value="Sigma_54_int"/>
</dbReference>
<dbReference type="GO" id="GO:0000160">
    <property type="term" value="P:phosphorelay signal transduction system"/>
    <property type="evidence" value="ECO:0007669"/>
    <property type="project" value="InterPro"/>
</dbReference>
<keyword evidence="10" id="KW-1185">Reference proteome</keyword>
<evidence type="ECO:0000313" key="10">
    <source>
        <dbReference type="Proteomes" id="UP000184268"/>
    </source>
</evidence>
<dbReference type="PRINTS" id="PR01590">
    <property type="entry name" value="HTHFIS"/>
</dbReference>
<keyword evidence="5" id="KW-0804">Transcription</keyword>
<dbReference type="PROSITE" id="PS00688">
    <property type="entry name" value="SIGMA54_INTERACT_3"/>
    <property type="match status" value="1"/>
</dbReference>
<dbReference type="SUPFAM" id="SSF52540">
    <property type="entry name" value="P-loop containing nucleoside triphosphate hydrolases"/>
    <property type="match status" value="1"/>
</dbReference>
<dbReference type="Pfam" id="PF02954">
    <property type="entry name" value="HTH_8"/>
    <property type="match status" value="1"/>
</dbReference>
<dbReference type="Gene3D" id="3.40.50.2300">
    <property type="match status" value="1"/>
</dbReference>
<dbReference type="Gene3D" id="1.10.8.60">
    <property type="match status" value="1"/>
</dbReference>
<evidence type="ECO:0000256" key="2">
    <source>
        <dbReference type="ARBA" id="ARBA00022840"/>
    </source>
</evidence>
<dbReference type="SUPFAM" id="SSF46689">
    <property type="entry name" value="Homeodomain-like"/>
    <property type="match status" value="1"/>
</dbReference>
<gene>
    <name evidence="9" type="ORF">SAMN02745129_1712</name>
</gene>
<dbReference type="InterPro" id="IPR025943">
    <property type="entry name" value="Sigma_54_int_dom_ATP-bd_2"/>
</dbReference>
<dbReference type="GO" id="GO:0005524">
    <property type="term" value="F:ATP binding"/>
    <property type="evidence" value="ECO:0007669"/>
    <property type="project" value="UniProtKB-KW"/>
</dbReference>
<keyword evidence="2" id="KW-0067">ATP-binding</keyword>
<feature type="domain" description="Response regulatory" evidence="8">
    <location>
        <begin position="5"/>
        <end position="119"/>
    </location>
</feature>
<dbReference type="Pfam" id="PF00072">
    <property type="entry name" value="Response_reg"/>
    <property type="match status" value="1"/>
</dbReference>
<feature type="modified residue" description="4-aspartylphosphate" evidence="6">
    <location>
        <position position="54"/>
    </location>
</feature>
<dbReference type="PROSITE" id="PS50045">
    <property type="entry name" value="SIGMA54_INTERACT_4"/>
    <property type="match status" value="1"/>
</dbReference>
<keyword evidence="4" id="KW-0238">DNA-binding</keyword>
<feature type="domain" description="Sigma-54 factor interaction" evidence="7">
    <location>
        <begin position="144"/>
        <end position="372"/>
    </location>
</feature>
<dbReference type="InterPro" id="IPR025944">
    <property type="entry name" value="Sigma_54_int_dom_CS"/>
</dbReference>
<dbReference type="InterPro" id="IPR003593">
    <property type="entry name" value="AAA+_ATPase"/>
</dbReference>
<evidence type="ECO:0000256" key="4">
    <source>
        <dbReference type="ARBA" id="ARBA00023125"/>
    </source>
</evidence>